<name>A0ABS2PI23_9BACL</name>
<evidence type="ECO:0000313" key="1">
    <source>
        <dbReference type="EMBL" id="MBM7634991.1"/>
    </source>
</evidence>
<proteinExistence type="predicted"/>
<keyword evidence="2" id="KW-1185">Reference proteome</keyword>
<gene>
    <name evidence="1" type="ORF">JOD17_004134</name>
</gene>
<protein>
    <submittedName>
        <fullName evidence="1">Uncharacterized protein</fullName>
    </submittedName>
</protein>
<dbReference type="EMBL" id="JAFBEC010000021">
    <property type="protein sequence ID" value="MBM7634991.1"/>
    <property type="molecule type" value="Genomic_DNA"/>
</dbReference>
<sequence>MVSQNLNFLGFSKAKGIYQKAYEPYMEKREQAVMSLPIVIQEQEYRLLYSKTTLEPLYTKMIVLYNDGQVVFDTDETHRCLYASHGLTLYKEPESQFDYDVRQGEPKRRSSEIEGLKKLIDQGSGLFDQTEQEVIKNHLEYYIGLKEVGKPLSEVGQQLIDHKRELERSEKVTEEQLLSAIELYDERTKQRDAVERLLFSNGEYTRKDTNNLFRKHRRDIIKLIGRRTYRRIVNEIKGAENASPRIIRETNQVYERNMNSKTDFLTFLDQKPTVKEMFINQSEKVMDLAWILSSNYTK</sequence>
<reference evidence="1 2" key="1">
    <citation type="submission" date="2021-01" db="EMBL/GenBank/DDBJ databases">
        <title>Genomic Encyclopedia of Type Strains, Phase IV (KMG-IV): sequencing the most valuable type-strain genomes for metagenomic binning, comparative biology and taxonomic classification.</title>
        <authorList>
            <person name="Goeker M."/>
        </authorList>
    </citation>
    <scope>NUCLEOTIDE SEQUENCE [LARGE SCALE GENOMIC DNA]</scope>
    <source>
        <strain evidence="1 2">DSM 25540</strain>
    </source>
</reference>
<comment type="caution">
    <text evidence="1">The sequence shown here is derived from an EMBL/GenBank/DDBJ whole genome shotgun (WGS) entry which is preliminary data.</text>
</comment>
<evidence type="ECO:0000313" key="2">
    <source>
        <dbReference type="Proteomes" id="UP000741863"/>
    </source>
</evidence>
<organism evidence="1 2">
    <name type="scientific">Geomicrobium sediminis</name>
    <dbReference type="NCBI Taxonomy" id="1347788"/>
    <lineage>
        <taxon>Bacteria</taxon>
        <taxon>Bacillati</taxon>
        <taxon>Bacillota</taxon>
        <taxon>Bacilli</taxon>
        <taxon>Bacillales</taxon>
        <taxon>Geomicrobium</taxon>
    </lineage>
</organism>
<dbReference type="RefSeq" id="WP_204699735.1">
    <property type="nucleotide sequence ID" value="NZ_JAFBEC010000021.1"/>
</dbReference>
<accession>A0ABS2PI23</accession>
<dbReference type="Proteomes" id="UP000741863">
    <property type="component" value="Unassembled WGS sequence"/>
</dbReference>